<dbReference type="SUPFAM" id="SSF53098">
    <property type="entry name" value="Ribonuclease H-like"/>
    <property type="match status" value="1"/>
</dbReference>
<dbReference type="PANTHER" id="PTHR45913:SF22">
    <property type="entry name" value="SCAN BOX DOMAIN-CONTAINING PROTEIN"/>
    <property type="match status" value="1"/>
</dbReference>
<dbReference type="InterPro" id="IPR012337">
    <property type="entry name" value="RNaseH-like_sf"/>
</dbReference>
<reference evidence="1 2" key="1">
    <citation type="submission" date="2015-07" db="EMBL/GenBank/DDBJ databases">
        <title>The genome of Habropoda laboriosa.</title>
        <authorList>
            <person name="Pan H."/>
            <person name="Kapheim K."/>
        </authorList>
    </citation>
    <scope>NUCLEOTIDE SEQUENCE [LARGE SCALE GENOMIC DNA]</scope>
    <source>
        <strain evidence="1">0110345459</strain>
    </source>
</reference>
<evidence type="ECO:0000313" key="2">
    <source>
        <dbReference type="Proteomes" id="UP000053825"/>
    </source>
</evidence>
<dbReference type="Proteomes" id="UP000053825">
    <property type="component" value="Unassembled WGS sequence"/>
</dbReference>
<organism evidence="1 2">
    <name type="scientific">Habropoda laboriosa</name>
    <dbReference type="NCBI Taxonomy" id="597456"/>
    <lineage>
        <taxon>Eukaryota</taxon>
        <taxon>Metazoa</taxon>
        <taxon>Ecdysozoa</taxon>
        <taxon>Arthropoda</taxon>
        <taxon>Hexapoda</taxon>
        <taxon>Insecta</taxon>
        <taxon>Pterygota</taxon>
        <taxon>Neoptera</taxon>
        <taxon>Endopterygota</taxon>
        <taxon>Hymenoptera</taxon>
        <taxon>Apocrita</taxon>
        <taxon>Aculeata</taxon>
        <taxon>Apoidea</taxon>
        <taxon>Anthophila</taxon>
        <taxon>Apidae</taxon>
        <taxon>Habropoda</taxon>
    </lineage>
</organism>
<dbReference type="PANTHER" id="PTHR45913">
    <property type="entry name" value="EPM2A-INTERACTING PROTEIN 1"/>
    <property type="match status" value="1"/>
</dbReference>
<dbReference type="EMBL" id="KQ414796">
    <property type="protein sequence ID" value="KOC60717.1"/>
    <property type="molecule type" value="Genomic_DNA"/>
</dbReference>
<evidence type="ECO:0000313" key="1">
    <source>
        <dbReference type="EMBL" id="KOC60717.1"/>
    </source>
</evidence>
<accession>A0A0L7QQ11</accession>
<dbReference type="STRING" id="597456.A0A0L7QQ11"/>
<protein>
    <submittedName>
        <fullName evidence="1">SCAN domain-containing protein 3</fullName>
    </submittedName>
</protein>
<name>A0A0L7QQ11_9HYME</name>
<dbReference type="AlphaFoldDB" id="A0A0L7QQ11"/>
<dbReference type="OrthoDB" id="7613943at2759"/>
<proteinExistence type="predicted"/>
<gene>
    <name evidence="1" type="ORF">WH47_07713</name>
</gene>
<keyword evidence="2" id="KW-1185">Reference proteome</keyword>
<sequence length="358" mass="40903">MKRGRLEAHLKAKHNAHINSDLNYFQTLKKIFEKRVTLKSLFTAHNATINRTLEASYQISLLIAKSGKSHTIGENLIKPSISAFLKTVLEKDDKDVKAMPLSNNTVSRRIDEMSEDIEIQFVEKLKTRKSSVQMNESTLRDSEAVLITYVRYIDKGDFVEEMLFCKSLESTTTSKDIYIYSKLKNYLDVSNIPMKNITSCAADGAPNMMGKKNGYLKVMKDENPDMLLVHCVIHRENLVAKNISPVLNEVLNLVIKCINAIKASAKCERLFKLFCEEQNEDHVRLILHTEVRWLSKGNCLKRFMEIFDTLSDFLSDKPEMKNLLTVDGKAIVSYLADIFEKLNILNKQLQGTSIDSIR</sequence>